<feature type="compositionally biased region" description="Basic and acidic residues" evidence="1">
    <location>
        <begin position="182"/>
        <end position="191"/>
    </location>
</feature>
<feature type="compositionally biased region" description="Basic residues" evidence="1">
    <location>
        <begin position="492"/>
        <end position="503"/>
    </location>
</feature>
<feature type="compositionally biased region" description="Basic residues" evidence="1">
    <location>
        <begin position="1"/>
        <end position="11"/>
    </location>
</feature>
<gene>
    <name evidence="2" type="ORF">BOX15_Mlig014605g1</name>
</gene>
<reference evidence="2 3" key="1">
    <citation type="submission" date="2017-06" db="EMBL/GenBank/DDBJ databases">
        <title>A platform for efficient transgenesis in Macrostomum lignano, a flatworm model organism for stem cell research.</title>
        <authorList>
            <person name="Berezikov E."/>
        </authorList>
    </citation>
    <scope>NUCLEOTIDE SEQUENCE [LARGE SCALE GENOMIC DNA]</scope>
    <source>
        <strain evidence="2">DV1</strain>
        <tissue evidence="2">Whole organism</tissue>
    </source>
</reference>
<feature type="compositionally biased region" description="Basic residues" evidence="1">
    <location>
        <begin position="275"/>
        <end position="284"/>
    </location>
</feature>
<protein>
    <submittedName>
        <fullName evidence="2">Uncharacterized protein</fullName>
    </submittedName>
</protein>
<organism evidence="2 3">
    <name type="scientific">Macrostomum lignano</name>
    <dbReference type="NCBI Taxonomy" id="282301"/>
    <lineage>
        <taxon>Eukaryota</taxon>
        <taxon>Metazoa</taxon>
        <taxon>Spiralia</taxon>
        <taxon>Lophotrochozoa</taxon>
        <taxon>Platyhelminthes</taxon>
        <taxon>Rhabditophora</taxon>
        <taxon>Macrostomorpha</taxon>
        <taxon>Macrostomida</taxon>
        <taxon>Macrostomidae</taxon>
        <taxon>Macrostomum</taxon>
    </lineage>
</organism>
<feature type="compositionally biased region" description="Basic residues" evidence="1">
    <location>
        <begin position="298"/>
        <end position="310"/>
    </location>
</feature>
<evidence type="ECO:0000313" key="2">
    <source>
        <dbReference type="EMBL" id="PAA72569.1"/>
    </source>
</evidence>
<feature type="compositionally biased region" description="Acidic residues" evidence="1">
    <location>
        <begin position="158"/>
        <end position="173"/>
    </location>
</feature>
<dbReference type="EMBL" id="NIVC01001079">
    <property type="protein sequence ID" value="PAA72569.1"/>
    <property type="molecule type" value="Genomic_DNA"/>
</dbReference>
<dbReference type="AlphaFoldDB" id="A0A267FHN0"/>
<feature type="compositionally biased region" description="Basic and acidic residues" evidence="1">
    <location>
        <begin position="452"/>
        <end position="471"/>
    </location>
</feature>
<feature type="compositionally biased region" description="Basic and acidic residues" evidence="1">
    <location>
        <begin position="394"/>
        <end position="403"/>
    </location>
</feature>
<feature type="region of interest" description="Disordered" evidence="1">
    <location>
        <begin position="1"/>
        <end position="68"/>
    </location>
</feature>
<proteinExistence type="predicted"/>
<keyword evidence="3" id="KW-1185">Reference proteome</keyword>
<accession>A0A267FHN0</accession>
<comment type="caution">
    <text evidence="2">The sequence shown here is derived from an EMBL/GenBank/DDBJ whole genome shotgun (WGS) entry which is preliminary data.</text>
</comment>
<evidence type="ECO:0000256" key="1">
    <source>
        <dbReference type="SAM" id="MobiDB-lite"/>
    </source>
</evidence>
<evidence type="ECO:0000313" key="3">
    <source>
        <dbReference type="Proteomes" id="UP000215902"/>
    </source>
</evidence>
<feature type="region of interest" description="Disordered" evidence="1">
    <location>
        <begin position="142"/>
        <end position="522"/>
    </location>
</feature>
<dbReference type="Proteomes" id="UP000215902">
    <property type="component" value="Unassembled WGS sequence"/>
</dbReference>
<name>A0A267FHN0_9PLAT</name>
<sequence>MSSKKDRRRGRSPVIDRASQGTSAAAEGPAPIRAQTLKLFTVPDDSAAPTAEEPKSARDGGIVSNKNPRWLLQREKELRSEAIRERMLQLVSQIELEEARDKPAKRKAWLHEKKMELRRLIFKQPDEIIAGEDYMKRARRKLREARRRRREKDGAGSNDEEEEGDDDGEELDDSSSSGGGDEGSKKKSDKDKKKRSKTEGATAKATSSRSKKPERNGASGGRRSSGEDTDNADADENDEDESNGGVFNLNPTGRLSRRNPRSPVPGAEPEELSKRQRSLKKMGKVIRFPIESGYKLGNKIRKHREKRKASSAHGSVDGDSASEWGERVDSGQQRRLNRRRRSSTSDADLSLSRRQRDDGVRVIVTNDSDGANSDADRSSRSGNADNIPELQESVGKKIRDKLTIRRPRWRSRNSGSEGSDAEDGKCGGALDDDKSENDEEKEKSKKKKKKEKEKNKDSGGRKEKDKAESTKTKKGALAEDANDVQPTDKEKKAKKKEKKQKKSKEKDNFEPSTAKQSGAVVGKVNEALEFLELESD</sequence>
<feature type="compositionally biased region" description="Acidic residues" evidence="1">
    <location>
        <begin position="227"/>
        <end position="242"/>
    </location>
</feature>